<reference evidence="2 3" key="1">
    <citation type="submission" date="2016-10" db="EMBL/GenBank/DDBJ databases">
        <authorList>
            <person name="de Groot N.N."/>
        </authorList>
    </citation>
    <scope>NUCLEOTIDE SEQUENCE [LARGE SCALE GENOMIC DNA]</scope>
    <source>
        <strain evidence="2 3">HL3</strain>
    </source>
</reference>
<dbReference type="GO" id="GO:0035438">
    <property type="term" value="F:cyclic-di-GMP binding"/>
    <property type="evidence" value="ECO:0007669"/>
    <property type="project" value="InterPro"/>
</dbReference>
<dbReference type="RefSeq" id="WP_093427786.1">
    <property type="nucleotide sequence ID" value="NZ_FOMJ01000003.1"/>
</dbReference>
<dbReference type="AlphaFoldDB" id="A0A1I1QIW4"/>
<sequence>MLGRGHSEKRDFIRMEVDCEVEFRPEGSATMEQGRGRDLSATGVSFYAERELAEGETLEVRVLPSRPGVSPLHAEATVVRVEPEGEGHRIGCRIDRILE</sequence>
<evidence type="ECO:0000313" key="3">
    <source>
        <dbReference type="Proteomes" id="UP000198611"/>
    </source>
</evidence>
<feature type="domain" description="PilZ" evidence="1">
    <location>
        <begin position="8"/>
        <end position="97"/>
    </location>
</feature>
<dbReference type="Pfam" id="PF07238">
    <property type="entry name" value="PilZ"/>
    <property type="match status" value="1"/>
</dbReference>
<dbReference type="STRING" id="1123397.SAMN05660831_01121"/>
<keyword evidence="3" id="KW-1185">Reference proteome</keyword>
<dbReference type="Gene3D" id="2.40.10.220">
    <property type="entry name" value="predicted glycosyltransferase like domains"/>
    <property type="match status" value="1"/>
</dbReference>
<accession>A0A1I1QIW4</accession>
<dbReference type="OrthoDB" id="5290589at2"/>
<name>A0A1I1QIW4_9GAMM</name>
<proteinExistence type="predicted"/>
<gene>
    <name evidence="2" type="ORF">SAMN05660831_01121</name>
</gene>
<protein>
    <submittedName>
        <fullName evidence="2">PilZ domain-containing protein</fullName>
    </submittedName>
</protein>
<dbReference type="Proteomes" id="UP000198611">
    <property type="component" value="Unassembled WGS sequence"/>
</dbReference>
<evidence type="ECO:0000313" key="2">
    <source>
        <dbReference type="EMBL" id="SFD22036.1"/>
    </source>
</evidence>
<organism evidence="2 3">
    <name type="scientific">Thiohalospira halophila DSM 15071</name>
    <dbReference type="NCBI Taxonomy" id="1123397"/>
    <lineage>
        <taxon>Bacteria</taxon>
        <taxon>Pseudomonadati</taxon>
        <taxon>Pseudomonadota</taxon>
        <taxon>Gammaproteobacteria</taxon>
        <taxon>Thiohalospirales</taxon>
        <taxon>Thiohalospiraceae</taxon>
        <taxon>Thiohalospira</taxon>
    </lineage>
</organism>
<evidence type="ECO:0000259" key="1">
    <source>
        <dbReference type="Pfam" id="PF07238"/>
    </source>
</evidence>
<dbReference type="EMBL" id="FOMJ01000003">
    <property type="protein sequence ID" value="SFD22036.1"/>
    <property type="molecule type" value="Genomic_DNA"/>
</dbReference>
<dbReference type="InterPro" id="IPR009875">
    <property type="entry name" value="PilZ_domain"/>
</dbReference>
<dbReference type="SUPFAM" id="SSF141371">
    <property type="entry name" value="PilZ domain-like"/>
    <property type="match status" value="1"/>
</dbReference>